<sequence>MNWCSAMSLLQGERVYKSSQQFGSTPPPAELQNAEVQTYSVIRSQNSFVLMFATADLFSYTVRPILHWNTDEEVEVDKIPDYESTSQSSVKDRYEAVAKTPDRGAKCLAQLSSISKNIESKTSSSLSLKVFVAESSKGEALKTRDKFALLTNIVKLAGSEATKSPSSRCETQSKKEKLLDSCVTGDSLAVDDGMCFNAMQYVKLCTGADVGMCDQLSYYIMMGEGARFDSNASFAG</sequence>
<evidence type="ECO:0000313" key="2">
    <source>
        <dbReference type="Proteomes" id="UP000054560"/>
    </source>
</evidence>
<name>A0A0L0GEY7_9EUKA</name>
<accession>A0A0L0GEY7</accession>
<dbReference type="AlphaFoldDB" id="A0A0L0GEY7"/>
<dbReference type="GeneID" id="25900786"/>
<keyword evidence="2" id="KW-1185">Reference proteome</keyword>
<dbReference type="RefSeq" id="XP_014161482.1">
    <property type="nucleotide sequence ID" value="XM_014306007.1"/>
</dbReference>
<dbReference type="EMBL" id="KQ241604">
    <property type="protein sequence ID" value="KNC87580.1"/>
    <property type="molecule type" value="Genomic_DNA"/>
</dbReference>
<dbReference type="Proteomes" id="UP000054560">
    <property type="component" value="Unassembled WGS sequence"/>
</dbReference>
<organism evidence="1 2">
    <name type="scientific">Sphaeroforma arctica JP610</name>
    <dbReference type="NCBI Taxonomy" id="667725"/>
    <lineage>
        <taxon>Eukaryota</taxon>
        <taxon>Ichthyosporea</taxon>
        <taxon>Ichthyophonida</taxon>
        <taxon>Sphaeroforma</taxon>
    </lineage>
</organism>
<gene>
    <name evidence="1" type="ORF">SARC_00282</name>
</gene>
<protein>
    <submittedName>
        <fullName evidence="1">Uncharacterized protein</fullName>
    </submittedName>
</protein>
<reference evidence="1 2" key="1">
    <citation type="submission" date="2011-02" db="EMBL/GenBank/DDBJ databases">
        <title>The Genome Sequence of Sphaeroforma arctica JP610.</title>
        <authorList>
            <consortium name="The Broad Institute Genome Sequencing Platform"/>
            <person name="Russ C."/>
            <person name="Cuomo C."/>
            <person name="Young S.K."/>
            <person name="Zeng Q."/>
            <person name="Gargeya S."/>
            <person name="Alvarado L."/>
            <person name="Berlin A."/>
            <person name="Chapman S.B."/>
            <person name="Chen Z."/>
            <person name="Freedman E."/>
            <person name="Gellesch M."/>
            <person name="Goldberg J."/>
            <person name="Griggs A."/>
            <person name="Gujja S."/>
            <person name="Heilman E."/>
            <person name="Heiman D."/>
            <person name="Howarth C."/>
            <person name="Mehta T."/>
            <person name="Neiman D."/>
            <person name="Pearson M."/>
            <person name="Roberts A."/>
            <person name="Saif S."/>
            <person name="Shea T."/>
            <person name="Shenoy N."/>
            <person name="Sisk P."/>
            <person name="Stolte C."/>
            <person name="Sykes S."/>
            <person name="White J."/>
            <person name="Yandava C."/>
            <person name="Burger G."/>
            <person name="Gray M.W."/>
            <person name="Holland P.W.H."/>
            <person name="King N."/>
            <person name="Lang F.B.F."/>
            <person name="Roger A.J."/>
            <person name="Ruiz-Trillo I."/>
            <person name="Haas B."/>
            <person name="Nusbaum C."/>
            <person name="Birren B."/>
        </authorList>
    </citation>
    <scope>NUCLEOTIDE SEQUENCE [LARGE SCALE GENOMIC DNA]</scope>
    <source>
        <strain evidence="1 2">JP610</strain>
    </source>
</reference>
<evidence type="ECO:0000313" key="1">
    <source>
        <dbReference type="EMBL" id="KNC87580.1"/>
    </source>
</evidence>
<proteinExistence type="predicted"/>